<keyword evidence="7 16" id="KW-0256">Endoplasmic reticulum</keyword>
<feature type="transmembrane region" description="Helical" evidence="16">
    <location>
        <begin position="186"/>
        <end position="206"/>
    </location>
</feature>
<keyword evidence="8 16" id="KW-0276">Fatty acid metabolism</keyword>
<dbReference type="InterPro" id="IPR008978">
    <property type="entry name" value="HSP20-like_chaperone"/>
</dbReference>
<dbReference type="GO" id="GO:0006633">
    <property type="term" value="P:fatty acid biosynthetic process"/>
    <property type="evidence" value="ECO:0007669"/>
    <property type="project" value="UniProtKB-KW"/>
</dbReference>
<dbReference type="AlphaFoldDB" id="A0ABD1E173"/>
<keyword evidence="5 16" id="KW-0444">Lipid biosynthesis</keyword>
<evidence type="ECO:0000256" key="1">
    <source>
        <dbReference type="ARBA" id="ARBA00004477"/>
    </source>
</evidence>
<organism evidence="18 19">
    <name type="scientific">Hypothenemus hampei</name>
    <name type="common">Coffee berry borer</name>
    <dbReference type="NCBI Taxonomy" id="57062"/>
    <lineage>
        <taxon>Eukaryota</taxon>
        <taxon>Metazoa</taxon>
        <taxon>Ecdysozoa</taxon>
        <taxon>Arthropoda</taxon>
        <taxon>Hexapoda</taxon>
        <taxon>Insecta</taxon>
        <taxon>Pterygota</taxon>
        <taxon>Neoptera</taxon>
        <taxon>Endopterygota</taxon>
        <taxon>Coleoptera</taxon>
        <taxon>Polyphaga</taxon>
        <taxon>Cucujiformia</taxon>
        <taxon>Curculionidae</taxon>
        <taxon>Scolytinae</taxon>
        <taxon>Hypothenemus</taxon>
    </lineage>
</organism>
<protein>
    <recommendedName>
        <fullName evidence="4 16">Very-long-chain (3R)-3-hydroxyacyl-CoA dehydratase</fullName>
        <ecNumber evidence="4 16">4.2.1.134</ecNumber>
    </recommendedName>
</protein>
<feature type="transmembrane region" description="Helical" evidence="16">
    <location>
        <begin position="247"/>
        <end position="268"/>
    </location>
</feature>
<gene>
    <name evidence="18" type="ORF">ABEB36_014900</name>
</gene>
<comment type="caution">
    <text evidence="18">The sequence shown here is derived from an EMBL/GenBank/DDBJ whole genome shotgun (WGS) entry which is preliminary data.</text>
</comment>
<evidence type="ECO:0000313" key="18">
    <source>
        <dbReference type="EMBL" id="KAL1488427.1"/>
    </source>
</evidence>
<dbReference type="Pfam" id="PF04387">
    <property type="entry name" value="PTPLA"/>
    <property type="match status" value="1"/>
</dbReference>
<dbReference type="Gene3D" id="2.60.40.790">
    <property type="match status" value="1"/>
</dbReference>
<dbReference type="Proteomes" id="UP001566132">
    <property type="component" value="Unassembled WGS sequence"/>
</dbReference>
<feature type="domain" description="CS" evidence="17">
    <location>
        <begin position="3"/>
        <end position="93"/>
    </location>
</feature>
<comment type="function">
    <text evidence="16">Catalyzes the third of the four reactions of the long-chain fatty acids elongation cycle. This endoplasmic reticulum-bound enzymatic process, allows the addition of two carbons to the chain of long- and very long-chain fatty acids/VLCFAs per cycle. This enzyme catalyzes the dehydration of the 3-hydroxyacyl-CoA intermediate into trans-2,3-enoyl-CoA, within each cycle of fatty acid elongation. Thereby, it participates to the production of VLCFAs of different chain lengths that are involved in multiple biological processes as precursors of membrane lipids and lipid mediators.</text>
</comment>
<evidence type="ECO:0000256" key="4">
    <source>
        <dbReference type="ARBA" id="ARBA00013122"/>
    </source>
</evidence>
<keyword evidence="19" id="KW-1185">Reference proteome</keyword>
<keyword evidence="9 16" id="KW-1133">Transmembrane helix</keyword>
<comment type="catalytic activity">
    <reaction evidence="16">
        <text>a very-long-chain (3R)-3-hydroxyacyl-CoA = a very-long-chain (2E)-enoyl-CoA + H2O</text>
        <dbReference type="Rhea" id="RHEA:45812"/>
        <dbReference type="ChEBI" id="CHEBI:15377"/>
        <dbReference type="ChEBI" id="CHEBI:83728"/>
        <dbReference type="ChEBI" id="CHEBI:85440"/>
        <dbReference type="EC" id="4.2.1.134"/>
    </reaction>
</comment>
<proteinExistence type="inferred from homology"/>
<evidence type="ECO:0000259" key="17">
    <source>
        <dbReference type="PROSITE" id="PS51203"/>
    </source>
</evidence>
<dbReference type="PROSITE" id="PS51203">
    <property type="entry name" value="CS"/>
    <property type="match status" value="1"/>
</dbReference>
<dbReference type="GO" id="GO:0102158">
    <property type="term" value="F:very-long-chain (3R)-3-hydroxyacyl-CoA dehydratase activity"/>
    <property type="evidence" value="ECO:0007669"/>
    <property type="project" value="UniProtKB-EC"/>
</dbReference>
<keyword evidence="12 16" id="KW-0472">Membrane</keyword>
<dbReference type="FunFam" id="2.60.40.790:FF:000013">
    <property type="entry name" value="Very-long-chain (3R)-3-hydroxyacyl-CoA dehydratase"/>
    <property type="match status" value="1"/>
</dbReference>
<reference evidence="18 19" key="1">
    <citation type="submission" date="2024-05" db="EMBL/GenBank/DDBJ databases">
        <title>Genetic variation in Jamaican populations of the coffee berry borer (Hypothenemus hampei).</title>
        <authorList>
            <person name="Errbii M."/>
            <person name="Myrie A."/>
        </authorList>
    </citation>
    <scope>NUCLEOTIDE SEQUENCE [LARGE SCALE GENOMIC DNA]</scope>
    <source>
        <strain evidence="18">JA-Hopewell-2020-01-JO</strain>
        <tissue evidence="18">Whole body</tissue>
    </source>
</reference>
<evidence type="ECO:0000256" key="15">
    <source>
        <dbReference type="ARBA" id="ARBA00025733"/>
    </source>
</evidence>
<comment type="similarity">
    <text evidence="15">Belongs to the p23/wos2 family.</text>
</comment>
<evidence type="ECO:0000256" key="6">
    <source>
        <dbReference type="ARBA" id="ARBA00022692"/>
    </source>
</evidence>
<dbReference type="PANTHER" id="PTHR11035">
    <property type="entry name" value="VERY-LONG-CHAIN (3R)-3-HYDROXYACYL-COA DEHYDRATASE"/>
    <property type="match status" value="1"/>
</dbReference>
<evidence type="ECO:0000256" key="11">
    <source>
        <dbReference type="ARBA" id="ARBA00023098"/>
    </source>
</evidence>
<dbReference type="GO" id="GO:0005789">
    <property type="term" value="C:endoplasmic reticulum membrane"/>
    <property type="evidence" value="ECO:0007669"/>
    <property type="project" value="UniProtKB-SubCell"/>
</dbReference>
<accession>A0ABD1E173</accession>
<evidence type="ECO:0000256" key="3">
    <source>
        <dbReference type="ARBA" id="ARBA00007811"/>
    </source>
</evidence>
<feature type="transmembrane region" description="Helical" evidence="16">
    <location>
        <begin position="289"/>
        <end position="314"/>
    </location>
</feature>
<dbReference type="Pfam" id="PF04969">
    <property type="entry name" value="CS"/>
    <property type="match status" value="1"/>
</dbReference>
<name>A0ABD1E173_HYPHA</name>
<sequence length="382" mass="45105">MSSLSPFVYWAQNENKIFLKIDLKDVKNHTIDFESKFITFIGTGRGAYGYEQYNFTLQFFEKIKEKDSIVKINDYCINVTLIKQESGWWPRLISTPQKPLWLKIDFDKWQSKEELLDEQVNAVTDDYPNIYKNLMKNELGYVKEDFKAVYLLFYNLGMLSAFLYAGIIIAVTLAKNGFEESTYTKLYPAVGHILCIIHLFQALEIMHPIFGYVKGSPLMPFLQIFGRIFILFGNLEFEPKLQKMPVIPWLFLAWTLSDIIRYIYYIFHTATSKSSVQKYAYPFIKWLRYTAWIVLYPIGFLCESLIVFMNILHLHNSPRFYLRMPNPYNATFDYLTFLRIYILLIMIPGMYSLIKHMYKARIKNLGGQEPFHKIAFLKNKAK</sequence>
<comment type="pathway">
    <text evidence="2 16">Lipid metabolism; fatty acid biosynthesis.</text>
</comment>
<keyword evidence="14 16" id="KW-0456">Lyase</keyword>
<keyword evidence="13 16" id="KW-0275">Fatty acid biosynthesis</keyword>
<keyword evidence="11 16" id="KW-0443">Lipid metabolism</keyword>
<evidence type="ECO:0000313" key="19">
    <source>
        <dbReference type="Proteomes" id="UP001566132"/>
    </source>
</evidence>
<feature type="transmembrane region" description="Helical" evidence="16">
    <location>
        <begin position="334"/>
        <end position="354"/>
    </location>
</feature>
<dbReference type="EMBL" id="JBDJPC010000014">
    <property type="protein sequence ID" value="KAL1488427.1"/>
    <property type="molecule type" value="Genomic_DNA"/>
</dbReference>
<evidence type="ECO:0000256" key="10">
    <source>
        <dbReference type="ARBA" id="ARBA00023054"/>
    </source>
</evidence>
<evidence type="ECO:0000256" key="8">
    <source>
        <dbReference type="ARBA" id="ARBA00022832"/>
    </source>
</evidence>
<evidence type="ECO:0000256" key="9">
    <source>
        <dbReference type="ARBA" id="ARBA00022989"/>
    </source>
</evidence>
<evidence type="ECO:0000256" key="7">
    <source>
        <dbReference type="ARBA" id="ARBA00022824"/>
    </source>
</evidence>
<dbReference type="InterPro" id="IPR007052">
    <property type="entry name" value="CS_dom"/>
</dbReference>
<dbReference type="InterPro" id="IPR007482">
    <property type="entry name" value="Tyr_Pase-like_PTPLA"/>
</dbReference>
<feature type="transmembrane region" description="Helical" evidence="16">
    <location>
        <begin position="218"/>
        <end position="235"/>
    </location>
</feature>
<comment type="similarity">
    <text evidence="3 16">Belongs to the very long-chain fatty acids dehydratase HACD family.</text>
</comment>
<dbReference type="SUPFAM" id="SSF49764">
    <property type="entry name" value="HSP20-like chaperones"/>
    <property type="match status" value="1"/>
</dbReference>
<dbReference type="PANTHER" id="PTHR11035:SF35">
    <property type="entry name" value="VERY-LONG-CHAIN (3R)-3-HYDROXYACYL-COA DEHYDRATASE"/>
    <property type="match status" value="1"/>
</dbReference>
<keyword evidence="6 16" id="KW-0812">Transmembrane</keyword>
<dbReference type="CDD" id="cd06465">
    <property type="entry name" value="p23_hB-ind1_like"/>
    <property type="match status" value="1"/>
</dbReference>
<evidence type="ECO:0000256" key="16">
    <source>
        <dbReference type="RuleBase" id="RU363109"/>
    </source>
</evidence>
<feature type="transmembrane region" description="Helical" evidence="16">
    <location>
        <begin position="151"/>
        <end position="174"/>
    </location>
</feature>
<keyword evidence="10" id="KW-0175">Coiled coil</keyword>
<evidence type="ECO:0000256" key="2">
    <source>
        <dbReference type="ARBA" id="ARBA00005194"/>
    </source>
</evidence>
<comment type="subcellular location">
    <subcellularLocation>
        <location evidence="1 16">Endoplasmic reticulum membrane</location>
        <topology evidence="1 16">Multi-pass membrane protein</topology>
    </subcellularLocation>
</comment>
<evidence type="ECO:0000256" key="14">
    <source>
        <dbReference type="ARBA" id="ARBA00023239"/>
    </source>
</evidence>
<evidence type="ECO:0000256" key="13">
    <source>
        <dbReference type="ARBA" id="ARBA00023160"/>
    </source>
</evidence>
<dbReference type="EC" id="4.2.1.134" evidence="4 16"/>
<evidence type="ECO:0000256" key="12">
    <source>
        <dbReference type="ARBA" id="ARBA00023136"/>
    </source>
</evidence>
<evidence type="ECO:0000256" key="5">
    <source>
        <dbReference type="ARBA" id="ARBA00022516"/>
    </source>
</evidence>